<keyword evidence="4" id="KW-1185">Reference proteome</keyword>
<gene>
    <name evidence="3" type="ORF">PACLA_8A038142</name>
</gene>
<dbReference type="SUPFAM" id="SSF48371">
    <property type="entry name" value="ARM repeat"/>
    <property type="match status" value="1"/>
</dbReference>
<feature type="region of interest" description="Disordered" evidence="2">
    <location>
        <begin position="295"/>
        <end position="327"/>
    </location>
</feature>
<comment type="caution">
    <text evidence="3">The sequence shown here is derived from an EMBL/GenBank/DDBJ whole genome shotgun (WGS) entry which is preliminary data.</text>
</comment>
<evidence type="ECO:0000256" key="2">
    <source>
        <dbReference type="SAM" id="MobiDB-lite"/>
    </source>
</evidence>
<name>A0A7D9IVY7_PARCT</name>
<protein>
    <submittedName>
        <fullName evidence="3">Hamartin-like isoform X2</fullName>
    </submittedName>
</protein>
<dbReference type="InterPro" id="IPR016024">
    <property type="entry name" value="ARM-type_fold"/>
</dbReference>
<evidence type="ECO:0000313" key="3">
    <source>
        <dbReference type="EMBL" id="CAB4014677.1"/>
    </source>
</evidence>
<feature type="coiled-coil region" evidence="1">
    <location>
        <begin position="793"/>
        <end position="880"/>
    </location>
</feature>
<feature type="compositionally biased region" description="Basic and acidic residues" evidence="2">
    <location>
        <begin position="467"/>
        <end position="500"/>
    </location>
</feature>
<sequence length="890" mass="101267">MASSTSVITSSEMDETKPDWKVPLAKLNSAVIQESADAKEGIHQLLLSGSRQCHAILGDLFNLYVRSNCTTAGEILLDQSQQSHVNFLFEKMNESLKHPETKYPTLLLLWNIIQRQPSWLHTIISTAFFNSFIKCLKVDNDVVTLMTGVLIITSLLPSVPTLVGSLLVDFYDIFERLFLFTARKRGITPDTHLLHLKVGVYIFFHRLYAMYPNNTVAFMKSFYESNHGKDVHRSIELLLRWVKFHPWLVTESEQTETGKSRWQSKEAHDVVIDCEKVSLEPSSCQLQESETLSSVCTSRQSSSDVTMSESSGVLTNSDNSMQQTTSEDERLDMATQTGTSLQNTAYQQDECSVDSGTDMSNNTPLVASSAMFNSPTTLCSLSTPPSSKNTSPSGSVLDVSIGHTTPVHIHPSHQEVGEQRLTTPMDQSRRSSINHQTANSFAVIDDSSTCGRNTPPILLNPRTTPTYKEKGNTDAGKYDKKDSPEVDDSAHESTEQKSETPNRTATEKFTMSKPPWDLLETLQPFTTNICRQCLGSCSGSSGKKNTDWESQMSPAQLLNHYLLFGQNLQQGKLNSIPLTSQEGTEWTHFGGSPPKDEMKLLRKEQLLLQSELLFERHKCDLHATRNRRLVGKVFQANAVREELSAVKDQLNILQKEISSLEQSYKEKEKENRQLKERMESWNSQQVETLSNLSKTNERLTTEKHELEDEVKHFRSENEKLEEELKETKAKIFQLEKDLLFLRSLEKENTALKSQADMQARNLLIMGEREEQLQDLIHILRTTVEKSPQVEAKLHMYQKELEDARALVNEQKSNLIFFRSNVSDLENTLVQKEHQIKDLKKATDRITKIWKDKLDAVESKYQTIKRANQRLESEVMSLHSKLDARKRDRDR</sequence>
<reference evidence="3" key="1">
    <citation type="submission" date="2020-04" db="EMBL/GenBank/DDBJ databases">
        <authorList>
            <person name="Alioto T."/>
            <person name="Alioto T."/>
            <person name="Gomez Garrido J."/>
        </authorList>
    </citation>
    <scope>NUCLEOTIDE SEQUENCE</scope>
    <source>
        <strain evidence="3">A484AB</strain>
    </source>
</reference>
<proteinExistence type="predicted"/>
<dbReference type="GO" id="GO:0033596">
    <property type="term" value="C:TSC1-TSC2 complex"/>
    <property type="evidence" value="ECO:0007669"/>
    <property type="project" value="TreeGrafter"/>
</dbReference>
<dbReference type="EMBL" id="CACRXK020008403">
    <property type="protein sequence ID" value="CAB4014677.1"/>
    <property type="molecule type" value="Genomic_DNA"/>
</dbReference>
<feature type="coiled-coil region" evidence="1">
    <location>
        <begin position="636"/>
        <end position="761"/>
    </location>
</feature>
<dbReference type="Proteomes" id="UP001152795">
    <property type="component" value="Unassembled WGS sequence"/>
</dbReference>
<dbReference type="Gene3D" id="1.10.287.1490">
    <property type="match status" value="1"/>
</dbReference>
<feature type="compositionally biased region" description="Polar residues" evidence="2">
    <location>
        <begin position="295"/>
        <end position="325"/>
    </location>
</feature>
<dbReference type="OrthoDB" id="6022054at2759"/>
<dbReference type="GO" id="GO:0051726">
    <property type="term" value="P:regulation of cell cycle"/>
    <property type="evidence" value="ECO:0007669"/>
    <property type="project" value="TreeGrafter"/>
</dbReference>
<evidence type="ECO:0000313" key="4">
    <source>
        <dbReference type="Proteomes" id="UP001152795"/>
    </source>
</evidence>
<dbReference type="AlphaFoldDB" id="A0A7D9IVY7"/>
<dbReference type="PANTHER" id="PTHR15154">
    <property type="entry name" value="HAMARTIN"/>
    <property type="match status" value="1"/>
</dbReference>
<feature type="region of interest" description="Disordered" evidence="2">
    <location>
        <begin position="407"/>
        <end position="512"/>
    </location>
</feature>
<accession>A0A7D9IVY7</accession>
<feature type="compositionally biased region" description="Polar residues" evidence="2">
    <location>
        <begin position="420"/>
        <end position="452"/>
    </location>
</feature>
<dbReference type="PANTHER" id="PTHR15154:SF2">
    <property type="entry name" value="HAMARTIN"/>
    <property type="match status" value="1"/>
</dbReference>
<dbReference type="InterPro" id="IPR007483">
    <property type="entry name" value="Hamartin"/>
</dbReference>
<organism evidence="3 4">
    <name type="scientific">Paramuricea clavata</name>
    <name type="common">Red gorgonian</name>
    <name type="synonym">Violescent sea-whip</name>
    <dbReference type="NCBI Taxonomy" id="317549"/>
    <lineage>
        <taxon>Eukaryota</taxon>
        <taxon>Metazoa</taxon>
        <taxon>Cnidaria</taxon>
        <taxon>Anthozoa</taxon>
        <taxon>Octocorallia</taxon>
        <taxon>Malacalcyonacea</taxon>
        <taxon>Plexauridae</taxon>
        <taxon>Paramuricea</taxon>
    </lineage>
</organism>
<evidence type="ECO:0000256" key="1">
    <source>
        <dbReference type="SAM" id="Coils"/>
    </source>
</evidence>
<dbReference type="Pfam" id="PF04388">
    <property type="entry name" value="Hamartin"/>
    <property type="match status" value="2"/>
</dbReference>
<dbReference type="GO" id="GO:0032007">
    <property type="term" value="P:negative regulation of TOR signaling"/>
    <property type="evidence" value="ECO:0007669"/>
    <property type="project" value="TreeGrafter"/>
</dbReference>
<keyword evidence="1" id="KW-0175">Coiled coil</keyword>